<reference evidence="2" key="1">
    <citation type="submission" date="2018-06" db="EMBL/GenBank/DDBJ databases">
        <authorList>
            <person name="Zhirakovskaya E."/>
        </authorList>
    </citation>
    <scope>NUCLEOTIDE SEQUENCE</scope>
</reference>
<accession>A0A3B0TJ40</accession>
<sequence length="85" mass="9166">DGSVSLGNMLLGSLIAFGWAFINGLLFLGVYFAITGNSLGSGPVNFIHSAPVDFVPEQAQIRCETKWFSSVCNAFRGKINRALRV</sequence>
<organism evidence="2">
    <name type="scientific">hydrothermal vent metagenome</name>
    <dbReference type="NCBI Taxonomy" id="652676"/>
    <lineage>
        <taxon>unclassified sequences</taxon>
        <taxon>metagenomes</taxon>
        <taxon>ecological metagenomes</taxon>
    </lineage>
</organism>
<proteinExistence type="predicted"/>
<dbReference type="AlphaFoldDB" id="A0A3B0TJ40"/>
<keyword evidence="1" id="KW-0812">Transmembrane</keyword>
<feature type="transmembrane region" description="Helical" evidence="1">
    <location>
        <begin position="12"/>
        <end position="34"/>
    </location>
</feature>
<evidence type="ECO:0000256" key="1">
    <source>
        <dbReference type="SAM" id="Phobius"/>
    </source>
</evidence>
<gene>
    <name evidence="2" type="ORF">MNBD_ALPHA12-532</name>
</gene>
<dbReference type="EMBL" id="UOEO01000093">
    <property type="protein sequence ID" value="VAW18695.1"/>
    <property type="molecule type" value="Genomic_DNA"/>
</dbReference>
<protein>
    <submittedName>
        <fullName evidence="2">Uncharacterized protein</fullName>
    </submittedName>
</protein>
<evidence type="ECO:0000313" key="2">
    <source>
        <dbReference type="EMBL" id="VAW18695.1"/>
    </source>
</evidence>
<feature type="non-terminal residue" evidence="2">
    <location>
        <position position="1"/>
    </location>
</feature>
<keyword evidence="1" id="KW-1133">Transmembrane helix</keyword>
<keyword evidence="1" id="KW-0472">Membrane</keyword>
<name>A0A3B0TJ40_9ZZZZ</name>